<keyword evidence="2" id="KW-0328">Glycosyltransferase</keyword>
<evidence type="ECO:0000313" key="7">
    <source>
        <dbReference type="Proteomes" id="UP000663882"/>
    </source>
</evidence>
<evidence type="ECO:0000256" key="2">
    <source>
        <dbReference type="ARBA" id="ARBA00022676"/>
    </source>
</evidence>
<evidence type="ECO:0000256" key="3">
    <source>
        <dbReference type="ARBA" id="ARBA00022679"/>
    </source>
</evidence>
<protein>
    <submittedName>
        <fullName evidence="6">Uncharacterized protein</fullName>
    </submittedName>
</protein>
<evidence type="ECO:0000256" key="4">
    <source>
        <dbReference type="ARBA" id="ARBA00023027"/>
    </source>
</evidence>
<dbReference type="OrthoDB" id="6133115at2759"/>
<evidence type="ECO:0000313" key="6">
    <source>
        <dbReference type="EMBL" id="CAF0912023.1"/>
    </source>
</evidence>
<organism evidence="6 7">
    <name type="scientific">Rotaria sordida</name>
    <dbReference type="NCBI Taxonomy" id="392033"/>
    <lineage>
        <taxon>Eukaryota</taxon>
        <taxon>Metazoa</taxon>
        <taxon>Spiralia</taxon>
        <taxon>Gnathifera</taxon>
        <taxon>Rotifera</taxon>
        <taxon>Eurotatoria</taxon>
        <taxon>Bdelloidea</taxon>
        <taxon>Philodinida</taxon>
        <taxon>Philodinidae</taxon>
        <taxon>Rotaria</taxon>
    </lineage>
</organism>
<dbReference type="EMBL" id="CAJNOO010000341">
    <property type="protein sequence ID" value="CAF0912023.1"/>
    <property type="molecule type" value="Genomic_DNA"/>
</dbReference>
<dbReference type="AlphaFoldDB" id="A0A814AFV0"/>
<evidence type="ECO:0000256" key="5">
    <source>
        <dbReference type="ARBA" id="ARBA00023242"/>
    </source>
</evidence>
<accession>A0A814AFV0</accession>
<reference evidence="6" key="1">
    <citation type="submission" date="2021-02" db="EMBL/GenBank/DDBJ databases">
        <authorList>
            <person name="Nowell W R."/>
        </authorList>
    </citation>
    <scope>NUCLEOTIDE SEQUENCE</scope>
</reference>
<gene>
    <name evidence="6" type="ORF">RFH988_LOCUS9536</name>
</gene>
<comment type="caution">
    <text evidence="6">The sequence shown here is derived from an EMBL/GenBank/DDBJ whole genome shotgun (WGS) entry which is preliminary data.</text>
</comment>
<dbReference type="InterPro" id="IPR052056">
    <property type="entry name" value="Mono-ARTD/PARP"/>
</dbReference>
<sequence>MKSIAQSNRTELKLTIKSTIKKLLIPKVLNKNLPTTNIEQTQTVLHLFPNIIMNTTIHNGSIQLVTGDLITQNVDVIVVCSTSELLLKNILEKASLVVTEEYYRLSSSVDQQNSLIETTPRNLNCKAILFLPLITLLNPDSKILSNLISEFGSISLNHILYHPKVFRTVAFPAIGCDLIRCPVNIVAQAMIDTAVAKLKETILYFTVSSVILPNQFNIHHRFANRLALIQKPSEPFGSVKCSFLILVGKSILGNKLMKVPSKGYDSTTDNNQIFVVYHDAKAYTNYLIKYQ</sequence>
<dbReference type="GO" id="GO:0010629">
    <property type="term" value="P:negative regulation of gene expression"/>
    <property type="evidence" value="ECO:0007669"/>
    <property type="project" value="TreeGrafter"/>
</dbReference>
<dbReference type="InterPro" id="IPR043472">
    <property type="entry name" value="Macro_dom-like"/>
</dbReference>
<dbReference type="Proteomes" id="UP000663882">
    <property type="component" value="Unassembled WGS sequence"/>
</dbReference>
<dbReference type="PANTHER" id="PTHR14453:SF67">
    <property type="entry name" value="POLY [ADP-RIBOSE] POLYMERASE"/>
    <property type="match status" value="1"/>
</dbReference>
<dbReference type="GO" id="GO:0005737">
    <property type="term" value="C:cytoplasm"/>
    <property type="evidence" value="ECO:0007669"/>
    <property type="project" value="TreeGrafter"/>
</dbReference>
<dbReference type="GO" id="GO:0005634">
    <property type="term" value="C:nucleus"/>
    <property type="evidence" value="ECO:0007669"/>
    <property type="project" value="UniProtKB-SubCell"/>
</dbReference>
<evidence type="ECO:0000256" key="1">
    <source>
        <dbReference type="ARBA" id="ARBA00004123"/>
    </source>
</evidence>
<dbReference type="PANTHER" id="PTHR14453">
    <property type="entry name" value="PARP/ZINC FINGER CCCH TYPE DOMAIN CONTAINING PROTEIN"/>
    <property type="match status" value="1"/>
</dbReference>
<keyword evidence="3" id="KW-0808">Transferase</keyword>
<keyword evidence="4" id="KW-0520">NAD</keyword>
<name>A0A814AFV0_9BILA</name>
<proteinExistence type="predicted"/>
<keyword evidence="5" id="KW-0539">Nucleus</keyword>
<dbReference type="Gene3D" id="3.90.228.10">
    <property type="match status" value="1"/>
</dbReference>
<dbReference type="Gene3D" id="3.40.220.10">
    <property type="entry name" value="Leucine Aminopeptidase, subunit E, domain 1"/>
    <property type="match status" value="1"/>
</dbReference>
<dbReference type="GO" id="GO:0003714">
    <property type="term" value="F:transcription corepressor activity"/>
    <property type="evidence" value="ECO:0007669"/>
    <property type="project" value="TreeGrafter"/>
</dbReference>
<dbReference type="SUPFAM" id="SSF52949">
    <property type="entry name" value="Macro domain-like"/>
    <property type="match status" value="1"/>
</dbReference>
<dbReference type="GO" id="GO:0016757">
    <property type="term" value="F:glycosyltransferase activity"/>
    <property type="evidence" value="ECO:0007669"/>
    <property type="project" value="UniProtKB-KW"/>
</dbReference>
<comment type="subcellular location">
    <subcellularLocation>
        <location evidence="1">Nucleus</location>
    </subcellularLocation>
</comment>